<evidence type="ECO:0000259" key="1">
    <source>
        <dbReference type="Pfam" id="PF08350"/>
    </source>
</evidence>
<dbReference type="Pfam" id="PF08350">
    <property type="entry name" value="FilR1_middle"/>
    <property type="match status" value="1"/>
</dbReference>
<proteinExistence type="predicted"/>
<dbReference type="RefSeq" id="WP_310899263.1">
    <property type="nucleotide sequence ID" value="NZ_JAMQOS010000001.1"/>
</dbReference>
<dbReference type="Gene3D" id="1.10.10.10">
    <property type="entry name" value="Winged helix-like DNA-binding domain superfamily/Winged helix DNA-binding domain"/>
    <property type="match status" value="1"/>
</dbReference>
<evidence type="ECO:0008006" key="5">
    <source>
        <dbReference type="Google" id="ProtNLM"/>
    </source>
</evidence>
<dbReference type="EMBL" id="JAMQOS010000001">
    <property type="protein sequence ID" value="MDS0281427.1"/>
    <property type="molecule type" value="Genomic_DNA"/>
</dbReference>
<name>A0ABU2FL11_9EURY</name>
<dbReference type="InterPro" id="IPR013561">
    <property type="entry name" value="FilR1_middle_dom"/>
</dbReference>
<dbReference type="Proteomes" id="UP001268864">
    <property type="component" value="Unassembled WGS sequence"/>
</dbReference>
<dbReference type="InterPro" id="IPR036390">
    <property type="entry name" value="WH_DNA-bd_sf"/>
</dbReference>
<feature type="domain" description="Methanogenesis regulatory protein FilR1 middle" evidence="1">
    <location>
        <begin position="118"/>
        <end position="247"/>
    </location>
</feature>
<protein>
    <recommendedName>
        <fullName evidence="5">ArsR family transcriptional regulator</fullName>
    </recommendedName>
</protein>
<reference evidence="3 4" key="1">
    <citation type="submission" date="2022-06" db="EMBL/GenBank/DDBJ databases">
        <title>Halomicroarcula sp. a new haloarchaeum isolate from saline soil.</title>
        <authorList>
            <person name="Strakova D."/>
            <person name="Galisteo C."/>
            <person name="Sanchez-Porro C."/>
            <person name="Ventosa A."/>
        </authorList>
    </citation>
    <scope>NUCLEOTIDE SEQUENCE [LARGE SCALE GENOMIC DNA]</scope>
    <source>
        <strain evidence="3 4">S3CR25-11</strain>
    </source>
</reference>
<dbReference type="InterPro" id="IPR057527">
    <property type="entry name" value="HVO_A0261-like_N"/>
</dbReference>
<organism evidence="3 4">
    <name type="scientific">Haloarcula onubensis</name>
    <dbReference type="NCBI Taxonomy" id="2950539"/>
    <lineage>
        <taxon>Archaea</taxon>
        <taxon>Methanobacteriati</taxon>
        <taxon>Methanobacteriota</taxon>
        <taxon>Stenosarchaea group</taxon>
        <taxon>Halobacteria</taxon>
        <taxon>Halobacteriales</taxon>
        <taxon>Haloarculaceae</taxon>
        <taxon>Haloarcula</taxon>
    </lineage>
</organism>
<evidence type="ECO:0000313" key="3">
    <source>
        <dbReference type="EMBL" id="MDS0281427.1"/>
    </source>
</evidence>
<sequence>MVTVPNDADVVAKRRDVLAALSTPKTKPALVEALDASRSTVDRAVDALQEHDFVTRRGSEYVATYAGRAAVDAYGQYLDRLDALAAAQPVVAELPPDVDIPPAVLDGATVTESVPEAPEAPVETNVPIVTDARRFRGTGPVVLPRYIDVTASLVESGTETELVLTEAVVDVLAETYPEGLSTFEANDGISLYVTDEQMPYAVWTAETPEGTVSGIVVYSESGIVGNINNDTTAMNEWAASQYDRIRREARPLD</sequence>
<dbReference type="SUPFAM" id="SSF46785">
    <property type="entry name" value="Winged helix' DNA-binding domain"/>
    <property type="match status" value="1"/>
</dbReference>
<evidence type="ECO:0000259" key="2">
    <source>
        <dbReference type="Pfam" id="PF25213"/>
    </source>
</evidence>
<feature type="domain" description="HVO-A0261-like N-terminal" evidence="2">
    <location>
        <begin position="11"/>
        <end position="83"/>
    </location>
</feature>
<keyword evidence="4" id="KW-1185">Reference proteome</keyword>
<evidence type="ECO:0000313" key="4">
    <source>
        <dbReference type="Proteomes" id="UP001268864"/>
    </source>
</evidence>
<gene>
    <name evidence="3" type="ORF">NDI86_04775</name>
</gene>
<dbReference type="Pfam" id="PF25213">
    <property type="entry name" value="HVO_A0261_N"/>
    <property type="match status" value="1"/>
</dbReference>
<comment type="caution">
    <text evidence="3">The sequence shown here is derived from an EMBL/GenBank/DDBJ whole genome shotgun (WGS) entry which is preliminary data.</text>
</comment>
<dbReference type="InterPro" id="IPR036388">
    <property type="entry name" value="WH-like_DNA-bd_sf"/>
</dbReference>
<accession>A0ABU2FL11</accession>